<evidence type="ECO:0000256" key="1">
    <source>
        <dbReference type="SAM" id="Phobius"/>
    </source>
</evidence>
<comment type="caution">
    <text evidence="2">The sequence shown here is derived from an EMBL/GenBank/DDBJ whole genome shotgun (WGS) entry which is preliminary data.</text>
</comment>
<keyword evidence="3" id="KW-1185">Reference proteome</keyword>
<feature type="transmembrane region" description="Helical" evidence="1">
    <location>
        <begin position="15"/>
        <end position="39"/>
    </location>
</feature>
<dbReference type="Proteomes" id="UP000737171">
    <property type="component" value="Unassembled WGS sequence"/>
</dbReference>
<reference evidence="2 3" key="1">
    <citation type="submission" date="2020-05" db="EMBL/GenBank/DDBJ databases">
        <title>Aquincola sp. isolate from soil.</title>
        <authorList>
            <person name="Han J."/>
            <person name="Kim D.-U."/>
        </authorList>
    </citation>
    <scope>NUCLEOTIDE SEQUENCE [LARGE SCALE GENOMIC DNA]</scope>
    <source>
        <strain evidence="2 3">S2</strain>
    </source>
</reference>
<proteinExistence type="predicted"/>
<name>A0ABX2EPT9_9BURK</name>
<gene>
    <name evidence="2" type="ORF">HLB44_26470</name>
</gene>
<evidence type="ECO:0000313" key="3">
    <source>
        <dbReference type="Proteomes" id="UP000737171"/>
    </source>
</evidence>
<organism evidence="2 3">
    <name type="scientific">Pseudaquabacterium terrae</name>
    <dbReference type="NCBI Taxonomy" id="2732868"/>
    <lineage>
        <taxon>Bacteria</taxon>
        <taxon>Pseudomonadati</taxon>
        <taxon>Pseudomonadota</taxon>
        <taxon>Betaproteobacteria</taxon>
        <taxon>Burkholderiales</taxon>
        <taxon>Sphaerotilaceae</taxon>
        <taxon>Pseudaquabacterium</taxon>
    </lineage>
</organism>
<evidence type="ECO:0000313" key="2">
    <source>
        <dbReference type="EMBL" id="NRF70555.1"/>
    </source>
</evidence>
<keyword evidence="1" id="KW-0812">Transmembrane</keyword>
<accession>A0ABX2EPT9</accession>
<keyword evidence="1" id="KW-0472">Membrane</keyword>
<feature type="transmembrane region" description="Helical" evidence="1">
    <location>
        <begin position="51"/>
        <end position="72"/>
    </location>
</feature>
<sequence>MISNRTAYCAGSMNLAILALIILFAVPMALWPVLWLFVLGRHALSRRWQRVGQVALLLPLWTIAASVAALQFPRLLVALNAEKVPPGLLFAAVAIGVATCFATIAWLLLIRSFRAGAVQNP</sequence>
<dbReference type="RefSeq" id="WP_173129808.1">
    <property type="nucleotide sequence ID" value="NZ_JABRWJ010000008.1"/>
</dbReference>
<protein>
    <submittedName>
        <fullName evidence="2">Uncharacterized protein</fullName>
    </submittedName>
</protein>
<dbReference type="EMBL" id="JABRWJ010000008">
    <property type="protein sequence ID" value="NRF70555.1"/>
    <property type="molecule type" value="Genomic_DNA"/>
</dbReference>
<feature type="transmembrane region" description="Helical" evidence="1">
    <location>
        <begin position="87"/>
        <end position="109"/>
    </location>
</feature>
<keyword evidence="1" id="KW-1133">Transmembrane helix</keyword>